<evidence type="ECO:0000313" key="2">
    <source>
        <dbReference type="Proteomes" id="UP000824890"/>
    </source>
</evidence>
<accession>A0ABQ8EM42</accession>
<sequence length="263" mass="28648">MISCRETIETVTSQKKLVASCVEPKVFGGSLILNKPISTMTKKKASERIIILTYAACYNDNDVGVLRFHVHFSVSDGSESAGFVAFDGEMTRFTDAELQRITKPTFLYRTQVWMTQIRDPATALKEFSWQHLHWLKLSPFNFFSKHQPFTISRIFDSNQRPPLPNFAGNGVANNLGDDMPGAGAVKAQPSSNVTNVVPLNHTGMVACSVTEEATGASSCSVVEPVSGGVTADGAQLPEDVDVVKNHAMVSFPALGMSKLNARY</sequence>
<dbReference type="EMBL" id="JAGKQM010000001">
    <property type="protein sequence ID" value="KAH0942749.1"/>
    <property type="molecule type" value="Genomic_DNA"/>
</dbReference>
<dbReference type="Proteomes" id="UP000824890">
    <property type="component" value="Unassembled WGS sequence"/>
</dbReference>
<gene>
    <name evidence="1" type="ORF">HID58_002386</name>
</gene>
<proteinExistence type="predicted"/>
<keyword evidence="2" id="KW-1185">Reference proteome</keyword>
<comment type="caution">
    <text evidence="1">The sequence shown here is derived from an EMBL/GenBank/DDBJ whole genome shotgun (WGS) entry which is preliminary data.</text>
</comment>
<protein>
    <submittedName>
        <fullName evidence="1">Uncharacterized protein</fullName>
    </submittedName>
</protein>
<name>A0ABQ8EM42_BRANA</name>
<reference evidence="1 2" key="1">
    <citation type="submission" date="2021-05" db="EMBL/GenBank/DDBJ databases">
        <title>Genome Assembly of Synthetic Allotetraploid Brassica napus Reveals Homoeologous Exchanges between Subgenomes.</title>
        <authorList>
            <person name="Davis J.T."/>
        </authorList>
    </citation>
    <scope>NUCLEOTIDE SEQUENCE [LARGE SCALE GENOMIC DNA]</scope>
    <source>
        <strain evidence="2">cv. Da-Ae</strain>
        <tissue evidence="1">Seedling</tissue>
    </source>
</reference>
<evidence type="ECO:0000313" key="1">
    <source>
        <dbReference type="EMBL" id="KAH0942749.1"/>
    </source>
</evidence>
<organism evidence="1 2">
    <name type="scientific">Brassica napus</name>
    <name type="common">Rape</name>
    <dbReference type="NCBI Taxonomy" id="3708"/>
    <lineage>
        <taxon>Eukaryota</taxon>
        <taxon>Viridiplantae</taxon>
        <taxon>Streptophyta</taxon>
        <taxon>Embryophyta</taxon>
        <taxon>Tracheophyta</taxon>
        <taxon>Spermatophyta</taxon>
        <taxon>Magnoliopsida</taxon>
        <taxon>eudicotyledons</taxon>
        <taxon>Gunneridae</taxon>
        <taxon>Pentapetalae</taxon>
        <taxon>rosids</taxon>
        <taxon>malvids</taxon>
        <taxon>Brassicales</taxon>
        <taxon>Brassicaceae</taxon>
        <taxon>Brassiceae</taxon>
        <taxon>Brassica</taxon>
    </lineage>
</organism>